<evidence type="ECO:0000313" key="2">
    <source>
        <dbReference type="Proteomes" id="UP000246661"/>
    </source>
</evidence>
<keyword evidence="2" id="KW-1185">Reference proteome</keyword>
<dbReference type="AlphaFoldDB" id="A0A317QNA9"/>
<dbReference type="EMBL" id="QGTX01000001">
    <property type="protein sequence ID" value="PWW23090.1"/>
    <property type="molecule type" value="Genomic_DNA"/>
</dbReference>
<name>A0A317QNA9_9ACTN</name>
<comment type="caution">
    <text evidence="1">The sequence shown here is derived from an EMBL/GenBank/DDBJ whole genome shotgun (WGS) entry which is preliminary data.</text>
</comment>
<gene>
    <name evidence="1" type="ORF">JD79_02255</name>
</gene>
<organism evidence="1 2">
    <name type="scientific">Geodermatophilus normandii</name>
    <dbReference type="NCBI Taxonomy" id="1137989"/>
    <lineage>
        <taxon>Bacteria</taxon>
        <taxon>Bacillati</taxon>
        <taxon>Actinomycetota</taxon>
        <taxon>Actinomycetes</taxon>
        <taxon>Geodermatophilales</taxon>
        <taxon>Geodermatophilaceae</taxon>
        <taxon>Geodermatophilus</taxon>
    </lineage>
</organism>
<sequence>MSRKPLRCRFGFHAYVQRHPDGEQPLGPDDKVCRLCGKRTGAPFGNAPWVLPG</sequence>
<protein>
    <submittedName>
        <fullName evidence="1">Uncharacterized protein</fullName>
    </submittedName>
</protein>
<proteinExistence type="predicted"/>
<reference evidence="2" key="1">
    <citation type="submission" date="2018-05" db="EMBL/GenBank/DDBJ databases">
        <authorList>
            <person name="Klenk H.-P."/>
            <person name="Huntemann M."/>
            <person name="Clum A."/>
            <person name="Pillay M."/>
            <person name="Palaniappan K."/>
            <person name="Varghese N."/>
            <person name="Mikhailova N."/>
            <person name="Stamatis D."/>
            <person name="Reddy T."/>
            <person name="Daum C."/>
            <person name="Shapiro N."/>
            <person name="Ivanova N."/>
            <person name="Kyrpides N."/>
            <person name="Woyke T."/>
        </authorList>
    </citation>
    <scope>NUCLEOTIDE SEQUENCE [LARGE SCALE GENOMIC DNA]</scope>
    <source>
        <strain evidence="2">DSM 45417</strain>
    </source>
</reference>
<accession>A0A317QNA9</accession>
<dbReference type="Proteomes" id="UP000246661">
    <property type="component" value="Unassembled WGS sequence"/>
</dbReference>
<evidence type="ECO:0000313" key="1">
    <source>
        <dbReference type="EMBL" id="PWW23090.1"/>
    </source>
</evidence>